<dbReference type="AlphaFoldDB" id="B3EJ42"/>
<sequence length="116" mass="13848">MTDMFPSSTYSDNLISITEKDITFRKYYLPFFRKKVVRIDEIEKISVDEPSLMTGKWRLHGTGDFRTWFPMDVRRPTRDRIFIVMLKNGWFRIGFTAEDGRRVEEIFRSRGLIGDV</sequence>
<dbReference type="HOGENOM" id="CLU_157259_0_0_10"/>
<name>B3EJ42_CHLPB</name>
<gene>
    <name evidence="1" type="ordered locus">Cphamn1_1312</name>
</gene>
<dbReference type="eggNOG" id="ENOG5033C1I">
    <property type="taxonomic scope" value="Bacteria"/>
</dbReference>
<dbReference type="KEGG" id="cpb:Cphamn1_1312"/>
<organism evidence="1">
    <name type="scientific">Chlorobium phaeobacteroides (strain BS1)</name>
    <dbReference type="NCBI Taxonomy" id="331678"/>
    <lineage>
        <taxon>Bacteria</taxon>
        <taxon>Pseudomonadati</taxon>
        <taxon>Chlorobiota</taxon>
        <taxon>Chlorobiia</taxon>
        <taxon>Chlorobiales</taxon>
        <taxon>Chlorobiaceae</taxon>
        <taxon>Chlorobium/Pelodictyon group</taxon>
        <taxon>Chlorobium</taxon>
    </lineage>
</organism>
<reference evidence="1" key="1">
    <citation type="submission" date="2008-06" db="EMBL/GenBank/DDBJ databases">
        <title>Complete sequence of Chlorobium phaeobacteroides BS1.</title>
        <authorList>
            <consortium name="US DOE Joint Genome Institute"/>
            <person name="Lucas S."/>
            <person name="Copeland A."/>
            <person name="Lapidus A."/>
            <person name="Glavina del Rio T."/>
            <person name="Dalin E."/>
            <person name="Tice H."/>
            <person name="Bruce D."/>
            <person name="Goodwin L."/>
            <person name="Pitluck S."/>
            <person name="Schmutz J."/>
            <person name="Larimer F."/>
            <person name="Land M."/>
            <person name="Hauser L."/>
            <person name="Kyrpides N."/>
            <person name="Ovchinnikova G."/>
            <person name="Li T."/>
            <person name="Liu Z."/>
            <person name="Zhao F."/>
            <person name="Overmann J."/>
            <person name="Bryant D.A."/>
            <person name="Richardson P."/>
        </authorList>
    </citation>
    <scope>NUCLEOTIDE SEQUENCE [LARGE SCALE GENOMIC DNA]</scope>
    <source>
        <strain evidence="1">BS1</strain>
    </source>
</reference>
<dbReference type="EMBL" id="CP001101">
    <property type="protein sequence ID" value="ACE04242.1"/>
    <property type="molecule type" value="Genomic_DNA"/>
</dbReference>
<proteinExistence type="predicted"/>
<protein>
    <submittedName>
        <fullName evidence="1">Uncharacterized protein</fullName>
    </submittedName>
</protein>
<evidence type="ECO:0000313" key="1">
    <source>
        <dbReference type="EMBL" id="ACE04242.1"/>
    </source>
</evidence>
<accession>B3EJ42</accession>